<keyword evidence="5 6" id="KW-0472">Membrane</keyword>
<feature type="transmembrane region" description="Helical" evidence="6">
    <location>
        <begin position="30"/>
        <end position="55"/>
    </location>
</feature>
<gene>
    <name evidence="8" type="ORF">FD02_GL000311</name>
</gene>
<reference evidence="8 9" key="1">
    <citation type="journal article" date="2015" name="Genome Announc.">
        <title>Expanding the biotechnology potential of lactobacilli through comparative genomics of 213 strains and associated genera.</title>
        <authorList>
            <person name="Sun Z."/>
            <person name="Harris H.M."/>
            <person name="McCann A."/>
            <person name="Guo C."/>
            <person name="Argimon S."/>
            <person name="Zhang W."/>
            <person name="Yang X."/>
            <person name="Jeffery I.B."/>
            <person name="Cooney J.C."/>
            <person name="Kagawa T.F."/>
            <person name="Liu W."/>
            <person name="Song Y."/>
            <person name="Salvetti E."/>
            <person name="Wrobel A."/>
            <person name="Rasinkangas P."/>
            <person name="Parkhill J."/>
            <person name="Rea M.C."/>
            <person name="O'Sullivan O."/>
            <person name="Ritari J."/>
            <person name="Douillard F.P."/>
            <person name="Paul Ross R."/>
            <person name="Yang R."/>
            <person name="Briner A.E."/>
            <person name="Felis G.E."/>
            <person name="de Vos W.M."/>
            <person name="Barrangou R."/>
            <person name="Klaenhammer T.R."/>
            <person name="Caufield P.W."/>
            <person name="Cui Y."/>
            <person name="Zhang H."/>
            <person name="O'Toole P.W."/>
        </authorList>
    </citation>
    <scope>NUCLEOTIDE SEQUENCE [LARGE SCALE GENOMIC DNA]</scope>
    <source>
        <strain evidence="8 9">JCM 17158</strain>
    </source>
</reference>
<evidence type="ECO:0000256" key="3">
    <source>
        <dbReference type="ARBA" id="ARBA00022692"/>
    </source>
</evidence>
<comment type="subcellular location">
    <subcellularLocation>
        <location evidence="1">Cell membrane</location>
        <topology evidence="1">Multi-pass membrane protein</topology>
    </subcellularLocation>
</comment>
<evidence type="ECO:0000313" key="9">
    <source>
        <dbReference type="Proteomes" id="UP000051804"/>
    </source>
</evidence>
<dbReference type="InterPro" id="IPR005829">
    <property type="entry name" value="Sugar_transporter_CS"/>
</dbReference>
<evidence type="ECO:0000259" key="7">
    <source>
        <dbReference type="PROSITE" id="PS50850"/>
    </source>
</evidence>
<keyword evidence="3 6" id="KW-0812">Transmembrane</keyword>
<dbReference type="GO" id="GO:0046943">
    <property type="term" value="F:carboxylic acid transmembrane transporter activity"/>
    <property type="evidence" value="ECO:0007669"/>
    <property type="project" value="TreeGrafter"/>
</dbReference>
<dbReference type="PANTHER" id="PTHR23508:SF10">
    <property type="entry name" value="CARBOXYLIC ACID TRANSPORTER PROTEIN HOMOLOG"/>
    <property type="match status" value="1"/>
</dbReference>
<dbReference type="Gene3D" id="1.20.1250.20">
    <property type="entry name" value="MFS general substrate transporter like domains"/>
    <property type="match status" value="2"/>
</dbReference>
<evidence type="ECO:0000256" key="6">
    <source>
        <dbReference type="SAM" id="Phobius"/>
    </source>
</evidence>
<feature type="transmembrane region" description="Helical" evidence="6">
    <location>
        <begin position="271"/>
        <end position="293"/>
    </location>
</feature>
<dbReference type="PROSITE" id="PS00217">
    <property type="entry name" value="SUGAR_TRANSPORT_2"/>
    <property type="match status" value="1"/>
</dbReference>
<feature type="transmembrane region" description="Helical" evidence="6">
    <location>
        <begin position="220"/>
        <end position="251"/>
    </location>
</feature>
<dbReference type="InterPro" id="IPR020846">
    <property type="entry name" value="MFS_dom"/>
</dbReference>
<dbReference type="EMBL" id="AZDJ01000030">
    <property type="protein sequence ID" value="KRK71126.1"/>
    <property type="molecule type" value="Genomic_DNA"/>
</dbReference>
<dbReference type="SUPFAM" id="SSF103473">
    <property type="entry name" value="MFS general substrate transporter"/>
    <property type="match status" value="1"/>
</dbReference>
<feature type="transmembrane region" description="Helical" evidence="6">
    <location>
        <begin position="325"/>
        <end position="347"/>
    </location>
</feature>
<feature type="transmembrane region" description="Helical" evidence="6">
    <location>
        <begin position="182"/>
        <end position="199"/>
    </location>
</feature>
<sequence length="419" mass="44955">MLLGVLTPGVEEDVKMESTKQPGLLAHARLITGVGVAWLFDAMDVGMLSFVIAAVHEEWALSPVQMGWIGSIGSIGMAIGAVLFGMLADRIGRKTVLIVTLLIFSIGSALSALATGYAMFMVLRLLIGMGLGGELPVASTLVSESVGVAHRGRSVVLLESFWAAGWLAAAVISYFVIPTWGWRVAMVLTGLTAIYALYFREGVKESPLFLARQHQRKPRFWPTLMALWHGQYLRATLMLWIVWFMVVFSYYGMFLWLPSVMVLKGFSLINSFGYVLVMTLAQLPGYFVSAWLIEKWGRKPVLATFLTGTAVAALGFGLATSLPLLLTAGMLLSFFNLGAWGALYAYSPEQYPSVIRSSGSGLAAGVGRVGGIVGPLLVGSLIAAKVSFGMIFGIFTAAVLIAVVAVLALGRETMGQPLD</sequence>
<dbReference type="InterPro" id="IPR011701">
    <property type="entry name" value="MFS"/>
</dbReference>
<proteinExistence type="predicted"/>
<dbReference type="STRING" id="1291734.FD02_GL000311"/>
<dbReference type="PROSITE" id="PS50850">
    <property type="entry name" value="MFS"/>
    <property type="match status" value="1"/>
</dbReference>
<evidence type="ECO:0000313" key="8">
    <source>
        <dbReference type="EMBL" id="KRK71126.1"/>
    </source>
</evidence>
<name>A0A0R1JII7_9LACO</name>
<organism evidence="8 9">
    <name type="scientific">Lacticaseibacillus nasuensis JCM 17158</name>
    <dbReference type="NCBI Taxonomy" id="1291734"/>
    <lineage>
        <taxon>Bacteria</taxon>
        <taxon>Bacillati</taxon>
        <taxon>Bacillota</taxon>
        <taxon>Bacilli</taxon>
        <taxon>Lactobacillales</taxon>
        <taxon>Lactobacillaceae</taxon>
        <taxon>Lacticaseibacillus</taxon>
    </lineage>
</organism>
<dbReference type="CDD" id="cd17316">
    <property type="entry name" value="MFS_SV2_like"/>
    <property type="match status" value="1"/>
</dbReference>
<dbReference type="PANTHER" id="PTHR23508">
    <property type="entry name" value="CARBOXYLIC ACID TRANSPORTER PROTEIN HOMOLOG"/>
    <property type="match status" value="1"/>
</dbReference>
<dbReference type="PROSITE" id="PS00216">
    <property type="entry name" value="SUGAR_TRANSPORT_1"/>
    <property type="match status" value="1"/>
</dbReference>
<accession>A0A0R1JII7</accession>
<evidence type="ECO:0000256" key="4">
    <source>
        <dbReference type="ARBA" id="ARBA00022989"/>
    </source>
</evidence>
<feature type="transmembrane region" description="Helical" evidence="6">
    <location>
        <begin position="95"/>
        <end position="119"/>
    </location>
</feature>
<keyword evidence="9" id="KW-1185">Reference proteome</keyword>
<feature type="transmembrane region" description="Helical" evidence="6">
    <location>
        <begin position="300"/>
        <end position="319"/>
    </location>
</feature>
<dbReference type="InterPro" id="IPR036259">
    <property type="entry name" value="MFS_trans_sf"/>
</dbReference>
<evidence type="ECO:0000256" key="2">
    <source>
        <dbReference type="ARBA" id="ARBA00022448"/>
    </source>
</evidence>
<evidence type="ECO:0000256" key="5">
    <source>
        <dbReference type="ARBA" id="ARBA00023136"/>
    </source>
</evidence>
<keyword evidence="4 6" id="KW-1133">Transmembrane helix</keyword>
<feature type="domain" description="Major facilitator superfamily (MFS) profile" evidence="7">
    <location>
        <begin position="30"/>
        <end position="414"/>
    </location>
</feature>
<protein>
    <submittedName>
        <fullName evidence="8">Permease of the major facilitator superfamily protein</fullName>
    </submittedName>
</protein>
<evidence type="ECO:0000256" key="1">
    <source>
        <dbReference type="ARBA" id="ARBA00004651"/>
    </source>
</evidence>
<dbReference type="PATRIC" id="fig|1291734.4.peg.321"/>
<dbReference type="Pfam" id="PF07690">
    <property type="entry name" value="MFS_1"/>
    <property type="match status" value="1"/>
</dbReference>
<feature type="transmembrane region" description="Helical" evidence="6">
    <location>
        <begin position="67"/>
        <end position="88"/>
    </location>
</feature>
<feature type="transmembrane region" description="Helical" evidence="6">
    <location>
        <begin position="125"/>
        <end position="143"/>
    </location>
</feature>
<comment type="caution">
    <text evidence="8">The sequence shown here is derived from an EMBL/GenBank/DDBJ whole genome shotgun (WGS) entry which is preliminary data.</text>
</comment>
<feature type="transmembrane region" description="Helical" evidence="6">
    <location>
        <begin position="359"/>
        <end position="382"/>
    </location>
</feature>
<feature type="transmembrane region" description="Helical" evidence="6">
    <location>
        <begin position="155"/>
        <end position="176"/>
    </location>
</feature>
<dbReference type="Proteomes" id="UP000051804">
    <property type="component" value="Unassembled WGS sequence"/>
</dbReference>
<keyword evidence="2" id="KW-0813">Transport</keyword>
<dbReference type="AlphaFoldDB" id="A0A0R1JII7"/>
<feature type="transmembrane region" description="Helical" evidence="6">
    <location>
        <begin position="388"/>
        <end position="409"/>
    </location>
</feature>
<dbReference type="GO" id="GO:0005886">
    <property type="term" value="C:plasma membrane"/>
    <property type="evidence" value="ECO:0007669"/>
    <property type="project" value="UniProtKB-SubCell"/>
</dbReference>